<reference evidence="1 2" key="1">
    <citation type="submission" date="2016-08" db="EMBL/GenBank/DDBJ databases">
        <authorList>
            <person name="Seilhamer J.J."/>
        </authorList>
    </citation>
    <scope>NUCLEOTIDE SEQUENCE [LARGE SCALE GENOMIC DNA]</scope>
    <source>
        <strain evidence="1 2">A37T2</strain>
    </source>
</reference>
<name>A0A1C3ZVU3_9BACT</name>
<organism evidence="1 2">
    <name type="scientific">Chitinophaga costaii</name>
    <dbReference type="NCBI Taxonomy" id="1335309"/>
    <lineage>
        <taxon>Bacteria</taxon>
        <taxon>Pseudomonadati</taxon>
        <taxon>Bacteroidota</taxon>
        <taxon>Chitinophagia</taxon>
        <taxon>Chitinophagales</taxon>
        <taxon>Chitinophagaceae</taxon>
        <taxon>Chitinophaga</taxon>
    </lineage>
</organism>
<sequence>MTYAEFLHSLAEPAPAAFLPPLLQSLWWDRKGNWAQAHTLADIPGAPAAWVHAYLHRKEGDPGNAAYWYRKAGKPVSGASLQAEWEQITLSLLDTPPDGSY</sequence>
<accession>A0A1C3ZVU3</accession>
<evidence type="ECO:0000313" key="2">
    <source>
        <dbReference type="Proteomes" id="UP000242818"/>
    </source>
</evidence>
<keyword evidence="2" id="KW-1185">Reference proteome</keyword>
<proteinExistence type="predicted"/>
<dbReference type="STRING" id="1335309.GA0116948_101575"/>
<protein>
    <submittedName>
        <fullName evidence="1">Uncharacterized protein</fullName>
    </submittedName>
</protein>
<dbReference type="EMBL" id="FMAR01000001">
    <property type="protein sequence ID" value="SCB86499.1"/>
    <property type="molecule type" value="Genomic_DNA"/>
</dbReference>
<dbReference type="Proteomes" id="UP000242818">
    <property type="component" value="Unassembled WGS sequence"/>
</dbReference>
<dbReference type="OrthoDB" id="370799at2"/>
<evidence type="ECO:0000313" key="1">
    <source>
        <dbReference type="EMBL" id="SCB86499.1"/>
    </source>
</evidence>
<gene>
    <name evidence="1" type="ORF">GA0116948_101575</name>
</gene>
<dbReference type="AlphaFoldDB" id="A0A1C3ZVU3"/>
<dbReference type="RefSeq" id="WP_089708760.1">
    <property type="nucleotide sequence ID" value="NZ_FMAR01000001.1"/>
</dbReference>